<evidence type="ECO:0000313" key="2">
    <source>
        <dbReference type="Proteomes" id="UP000316476"/>
    </source>
</evidence>
<name>A0A5C6FXD8_9PLAN</name>
<sequence length="381" mass="41777">MTRQIVITLEGLSVDAIGCYGSAFNQTPTIDAMASDGFVWDRLVCHDDRPDVVLATLVSSRHGGLLIDDGTTPSVGRAFDLVQTMPIDSADKSVANRVEDTHFSRLVQSLDEAVNADSPAERIWLHSGFLARHWDAPRDLFPVDESWDDWGDDDQEFLDTEPPGTVSGGAPLSETDGEGACPPIFEGVEPPVHPIVANDPVDLIMAWMRTYGCQVRLIDQLLDRCVDLADQIDATLILMGTSGFNLGQNGWIGHGCGPLRSAQIQVPLIVRTPQGIHHDVGMRWPKLTGSQDVAATVIADDLVDRLPFTAEQWAADSDDAFDPMLVTQTETADRCVNTGGWFYVRDRDQSEHLYLKPDDRHDHNDVGRLAPDALDRLSTDG</sequence>
<comment type="caution">
    <text evidence="1">The sequence shown here is derived from an EMBL/GenBank/DDBJ whole genome shotgun (WGS) entry which is preliminary data.</text>
</comment>
<proteinExistence type="predicted"/>
<dbReference type="InterPro" id="IPR017850">
    <property type="entry name" value="Alkaline_phosphatase_core_sf"/>
</dbReference>
<dbReference type="OrthoDB" id="265007at2"/>
<evidence type="ECO:0000313" key="1">
    <source>
        <dbReference type="EMBL" id="TWU66285.1"/>
    </source>
</evidence>
<organism evidence="1 2">
    <name type="scientific">Crateriforma conspicua</name>
    <dbReference type="NCBI Taxonomy" id="2527996"/>
    <lineage>
        <taxon>Bacteria</taxon>
        <taxon>Pseudomonadati</taxon>
        <taxon>Planctomycetota</taxon>
        <taxon>Planctomycetia</taxon>
        <taxon>Planctomycetales</taxon>
        <taxon>Planctomycetaceae</taxon>
        <taxon>Crateriforma</taxon>
    </lineage>
</organism>
<protein>
    <submittedName>
        <fullName evidence="1">Sulfatase</fullName>
    </submittedName>
</protein>
<dbReference type="AlphaFoldDB" id="A0A5C6FXD8"/>
<dbReference type="SUPFAM" id="SSF53649">
    <property type="entry name" value="Alkaline phosphatase-like"/>
    <property type="match status" value="1"/>
</dbReference>
<dbReference type="RefSeq" id="WP_146412950.1">
    <property type="nucleotide sequence ID" value="NZ_SJPZ01000001.1"/>
</dbReference>
<accession>A0A5C6FXD8</accession>
<reference evidence="1 2" key="1">
    <citation type="submission" date="2019-02" db="EMBL/GenBank/DDBJ databases">
        <title>Deep-cultivation of Planctomycetes and their phenomic and genomic characterization uncovers novel biology.</title>
        <authorList>
            <person name="Wiegand S."/>
            <person name="Jogler M."/>
            <person name="Boedeker C."/>
            <person name="Pinto D."/>
            <person name="Vollmers J."/>
            <person name="Rivas-Marin E."/>
            <person name="Kohn T."/>
            <person name="Peeters S.H."/>
            <person name="Heuer A."/>
            <person name="Rast P."/>
            <person name="Oberbeckmann S."/>
            <person name="Bunk B."/>
            <person name="Jeske O."/>
            <person name="Meyerdierks A."/>
            <person name="Storesund J.E."/>
            <person name="Kallscheuer N."/>
            <person name="Luecker S."/>
            <person name="Lage O.M."/>
            <person name="Pohl T."/>
            <person name="Merkel B.J."/>
            <person name="Hornburger P."/>
            <person name="Mueller R.-W."/>
            <person name="Bruemmer F."/>
            <person name="Labrenz M."/>
            <person name="Spormann A.M."/>
            <person name="Op Den Camp H."/>
            <person name="Overmann J."/>
            <person name="Amann R."/>
            <person name="Jetten M.S.M."/>
            <person name="Mascher T."/>
            <person name="Medema M.H."/>
            <person name="Devos D.P."/>
            <person name="Kaster A.-K."/>
            <person name="Ovreas L."/>
            <person name="Rohde M."/>
            <person name="Galperin M.Y."/>
            <person name="Jogler C."/>
        </authorList>
    </citation>
    <scope>NUCLEOTIDE SEQUENCE [LARGE SCALE GENOMIC DNA]</scope>
    <source>
        <strain evidence="1 2">V7</strain>
    </source>
</reference>
<gene>
    <name evidence="1" type="ORF">V7x_18480</name>
</gene>
<dbReference type="Gene3D" id="3.40.720.10">
    <property type="entry name" value="Alkaline Phosphatase, subunit A"/>
    <property type="match status" value="1"/>
</dbReference>
<dbReference type="EMBL" id="SJPZ01000001">
    <property type="protein sequence ID" value="TWU66285.1"/>
    <property type="molecule type" value="Genomic_DNA"/>
</dbReference>
<dbReference type="Proteomes" id="UP000316476">
    <property type="component" value="Unassembled WGS sequence"/>
</dbReference>